<feature type="compositionally biased region" description="Low complexity" evidence="1">
    <location>
        <begin position="33"/>
        <end position="83"/>
    </location>
</feature>
<name>A0A1I7YRX4_9BILA</name>
<proteinExistence type="predicted"/>
<feature type="compositionally biased region" description="Polar residues" evidence="1">
    <location>
        <begin position="145"/>
        <end position="163"/>
    </location>
</feature>
<dbReference type="AlphaFoldDB" id="A0A1I7YRX4"/>
<evidence type="ECO:0000313" key="2">
    <source>
        <dbReference type="Proteomes" id="UP000095287"/>
    </source>
</evidence>
<keyword evidence="2" id="KW-1185">Reference proteome</keyword>
<protein>
    <submittedName>
        <fullName evidence="3">Vegetative cell wall protein gp1-like</fullName>
    </submittedName>
</protein>
<feature type="region of interest" description="Disordered" evidence="1">
    <location>
        <begin position="1"/>
        <end position="163"/>
    </location>
</feature>
<sequence length="163" mass="16452">MDGLQRDAKRKCCDVESCGTTIPSGFPTPNPTEPTEIIPSISLETTPSSSEGPSSAVPSSPGTPESNSSPTSMPPMTQSPNTPRLSSIVPNSPAIMSNTAGSNSSPVSMPPITASPTSGRTFSGFPSSPASSSIPISGSPASHIPETTINPMSTPSATTYPSC</sequence>
<evidence type="ECO:0000313" key="3">
    <source>
        <dbReference type="WBParaSite" id="L893_g18866.t1"/>
    </source>
</evidence>
<organism evidence="2 3">
    <name type="scientific">Steinernema glaseri</name>
    <dbReference type="NCBI Taxonomy" id="37863"/>
    <lineage>
        <taxon>Eukaryota</taxon>
        <taxon>Metazoa</taxon>
        <taxon>Ecdysozoa</taxon>
        <taxon>Nematoda</taxon>
        <taxon>Chromadorea</taxon>
        <taxon>Rhabditida</taxon>
        <taxon>Tylenchina</taxon>
        <taxon>Panagrolaimomorpha</taxon>
        <taxon>Strongyloidoidea</taxon>
        <taxon>Steinernematidae</taxon>
        <taxon>Steinernema</taxon>
    </lineage>
</organism>
<feature type="compositionally biased region" description="Basic and acidic residues" evidence="1">
    <location>
        <begin position="1"/>
        <end position="14"/>
    </location>
</feature>
<evidence type="ECO:0000256" key="1">
    <source>
        <dbReference type="SAM" id="MobiDB-lite"/>
    </source>
</evidence>
<feature type="compositionally biased region" description="Polar residues" evidence="1">
    <location>
        <begin position="84"/>
        <end position="107"/>
    </location>
</feature>
<dbReference type="Proteomes" id="UP000095287">
    <property type="component" value="Unplaced"/>
</dbReference>
<dbReference type="WBParaSite" id="L893_g18866.t1">
    <property type="protein sequence ID" value="L893_g18866.t1"/>
    <property type="gene ID" value="L893_g18866"/>
</dbReference>
<reference evidence="3" key="1">
    <citation type="submission" date="2016-11" db="UniProtKB">
        <authorList>
            <consortium name="WormBaseParasite"/>
        </authorList>
    </citation>
    <scope>IDENTIFICATION</scope>
</reference>
<feature type="compositionally biased region" description="Low complexity" evidence="1">
    <location>
        <begin position="122"/>
        <end position="142"/>
    </location>
</feature>
<accession>A0A1I7YRX4</accession>